<proteinExistence type="predicted"/>
<keyword evidence="2" id="KW-1185">Reference proteome</keyword>
<protein>
    <submittedName>
        <fullName evidence="1">Uncharacterized protein</fullName>
    </submittedName>
</protein>
<reference evidence="1" key="1">
    <citation type="submission" date="2017-05" db="EMBL/GenBank/DDBJ databases">
        <authorList>
            <person name="Imhoff J.F."/>
            <person name="Rahn T."/>
            <person name="Kuenzel S."/>
            <person name="Neulinger S.C."/>
        </authorList>
    </citation>
    <scope>NUCLEOTIDE SEQUENCE</scope>
    <source>
        <strain evidence="1">LMG 28126</strain>
    </source>
</reference>
<reference evidence="1" key="2">
    <citation type="journal article" date="2020" name="Microorganisms">
        <title>Osmotic Adaptation and Compatible Solute Biosynthesis of Phototrophic Bacteria as Revealed from Genome Analyses.</title>
        <authorList>
            <person name="Imhoff J.F."/>
            <person name="Rahn T."/>
            <person name="Kunzel S."/>
            <person name="Keller A."/>
            <person name="Neulinger S.C."/>
        </authorList>
    </citation>
    <scope>NUCLEOTIDE SEQUENCE</scope>
    <source>
        <strain evidence="1">LMG 28126</strain>
    </source>
</reference>
<gene>
    <name evidence="1" type="ORF">CCR87_03860</name>
</gene>
<organism evidence="1 2">
    <name type="scientific">Rhodobaculum claviforme</name>
    <dbReference type="NCBI Taxonomy" id="1549854"/>
    <lineage>
        <taxon>Bacteria</taxon>
        <taxon>Pseudomonadati</taxon>
        <taxon>Pseudomonadota</taxon>
        <taxon>Alphaproteobacteria</taxon>
        <taxon>Rhodobacterales</taxon>
        <taxon>Paracoccaceae</taxon>
        <taxon>Rhodobaculum</taxon>
    </lineage>
</organism>
<accession>A0A934TIL1</accession>
<dbReference type="AlphaFoldDB" id="A0A934TIL1"/>
<dbReference type="Proteomes" id="UP000706333">
    <property type="component" value="Unassembled WGS sequence"/>
</dbReference>
<dbReference type="EMBL" id="NHSD01000132">
    <property type="protein sequence ID" value="MBK5926497.1"/>
    <property type="molecule type" value="Genomic_DNA"/>
</dbReference>
<name>A0A934TIL1_9RHOB</name>
<evidence type="ECO:0000313" key="2">
    <source>
        <dbReference type="Proteomes" id="UP000706333"/>
    </source>
</evidence>
<comment type="caution">
    <text evidence="1">The sequence shown here is derived from an EMBL/GenBank/DDBJ whole genome shotgun (WGS) entry which is preliminary data.</text>
</comment>
<evidence type="ECO:0000313" key="1">
    <source>
        <dbReference type="EMBL" id="MBK5926497.1"/>
    </source>
</evidence>
<sequence length="60" mass="6301">MRSGKFSDSGSRILAVPLDAGLPVQGPFFVDLDAGGADESQEGVLARKDPDLVRTARWAG</sequence>